<evidence type="ECO:0000256" key="1">
    <source>
        <dbReference type="ARBA" id="ARBA00022553"/>
    </source>
</evidence>
<dbReference type="SUPFAM" id="SSF52172">
    <property type="entry name" value="CheY-like"/>
    <property type="match status" value="1"/>
</dbReference>
<feature type="domain" description="Response regulatory" evidence="7">
    <location>
        <begin position="3"/>
        <end position="68"/>
    </location>
</feature>
<protein>
    <submittedName>
        <fullName evidence="8">Response regulator transcription factor</fullName>
    </submittedName>
</protein>
<evidence type="ECO:0000256" key="3">
    <source>
        <dbReference type="ARBA" id="ARBA00023015"/>
    </source>
</evidence>
<evidence type="ECO:0000313" key="8">
    <source>
        <dbReference type="EMBL" id="KAB2506556.1"/>
    </source>
</evidence>
<dbReference type="PROSITE" id="PS50110">
    <property type="entry name" value="RESPONSE_REGULATORY"/>
    <property type="match status" value="1"/>
</dbReference>
<keyword evidence="3" id="KW-0805">Transcription regulation</keyword>
<evidence type="ECO:0000259" key="7">
    <source>
        <dbReference type="PROSITE" id="PS50110"/>
    </source>
</evidence>
<dbReference type="GO" id="GO:0006355">
    <property type="term" value="P:regulation of DNA-templated transcription"/>
    <property type="evidence" value="ECO:0007669"/>
    <property type="project" value="TreeGrafter"/>
</dbReference>
<evidence type="ECO:0000256" key="6">
    <source>
        <dbReference type="PROSITE-ProRule" id="PRU00169"/>
    </source>
</evidence>
<organism evidence="8 9">
    <name type="scientific">Enterobacter hormaechei</name>
    <dbReference type="NCBI Taxonomy" id="158836"/>
    <lineage>
        <taxon>Bacteria</taxon>
        <taxon>Pseudomonadati</taxon>
        <taxon>Pseudomonadota</taxon>
        <taxon>Gammaproteobacteria</taxon>
        <taxon>Enterobacterales</taxon>
        <taxon>Enterobacteriaceae</taxon>
        <taxon>Enterobacter</taxon>
        <taxon>Enterobacter cloacae complex</taxon>
    </lineage>
</organism>
<dbReference type="Proteomes" id="UP000476281">
    <property type="component" value="Unassembled WGS sequence"/>
</dbReference>
<comment type="caution">
    <text evidence="8">The sequence shown here is derived from an EMBL/GenBank/DDBJ whole genome shotgun (WGS) entry which is preliminary data.</text>
</comment>
<evidence type="ECO:0000256" key="2">
    <source>
        <dbReference type="ARBA" id="ARBA00023012"/>
    </source>
</evidence>
<dbReference type="EMBL" id="WBSZ01001115">
    <property type="protein sequence ID" value="KAB2506556.1"/>
    <property type="molecule type" value="Genomic_DNA"/>
</dbReference>
<dbReference type="PANTHER" id="PTHR48111:SF21">
    <property type="entry name" value="DNA-BINDING DUAL MASTER TRANSCRIPTIONAL REGULATOR RPAA"/>
    <property type="match status" value="1"/>
</dbReference>
<dbReference type="GO" id="GO:0032993">
    <property type="term" value="C:protein-DNA complex"/>
    <property type="evidence" value="ECO:0007669"/>
    <property type="project" value="TreeGrafter"/>
</dbReference>
<feature type="non-terminal residue" evidence="8">
    <location>
        <position position="68"/>
    </location>
</feature>
<dbReference type="GO" id="GO:0000156">
    <property type="term" value="F:phosphorelay response regulator activity"/>
    <property type="evidence" value="ECO:0007669"/>
    <property type="project" value="TreeGrafter"/>
</dbReference>
<feature type="modified residue" description="4-aspartylphosphate" evidence="6">
    <location>
        <position position="52"/>
    </location>
</feature>
<evidence type="ECO:0000256" key="5">
    <source>
        <dbReference type="ARBA" id="ARBA00023163"/>
    </source>
</evidence>
<evidence type="ECO:0000256" key="4">
    <source>
        <dbReference type="ARBA" id="ARBA00023125"/>
    </source>
</evidence>
<keyword evidence="2" id="KW-0902">Two-component regulatory system</keyword>
<proteinExistence type="predicted"/>
<keyword evidence="1 6" id="KW-0597">Phosphoprotein</keyword>
<dbReference type="InterPro" id="IPR011006">
    <property type="entry name" value="CheY-like_superfamily"/>
</dbReference>
<dbReference type="AlphaFoldDB" id="A0A6L3XTU3"/>
<dbReference type="PANTHER" id="PTHR48111">
    <property type="entry name" value="REGULATOR OF RPOS"/>
    <property type="match status" value="1"/>
</dbReference>
<dbReference type="Pfam" id="PF00072">
    <property type="entry name" value="Response_reg"/>
    <property type="match status" value="1"/>
</dbReference>
<evidence type="ECO:0000313" key="9">
    <source>
        <dbReference type="Proteomes" id="UP000476281"/>
    </source>
</evidence>
<name>A0A6L3XTU3_9ENTR</name>
<keyword evidence="5" id="KW-0804">Transcription</keyword>
<gene>
    <name evidence="8" type="ORF">F9C29_23330</name>
</gene>
<dbReference type="Gene3D" id="3.40.50.2300">
    <property type="match status" value="1"/>
</dbReference>
<sequence>MKQILLVEDDHDIAALLRLNLEDEGYAITHEPDGGNALQRLETQPWDAVILDLMLPNVDGLEICCRIR</sequence>
<dbReference type="InterPro" id="IPR001789">
    <property type="entry name" value="Sig_transdc_resp-reg_receiver"/>
</dbReference>
<dbReference type="InterPro" id="IPR039420">
    <property type="entry name" value="WalR-like"/>
</dbReference>
<keyword evidence="4" id="KW-0238">DNA-binding</keyword>
<reference evidence="8 9" key="1">
    <citation type="submission" date="2019-09" db="EMBL/GenBank/DDBJ databases">
        <title>Reversal of blaTEM antimicrobial resistance by CRISPR-Cas9 in clinical E. coli and other Enterobacteriaceae strains.</title>
        <authorList>
            <person name="Tagliaferri T."/>
            <person name="Guimaraes N."/>
            <person name="Pereira M."/>
            <person name="Felicori L."/>
            <person name="Horz H.-P."/>
            <person name="Santos S."/>
            <person name="Mendes T."/>
        </authorList>
    </citation>
    <scope>NUCLEOTIDE SEQUENCE [LARGE SCALE GENOMIC DNA]</scope>
    <source>
        <strain evidence="8 9">E2_blaTEM_MG</strain>
    </source>
</reference>
<dbReference type="GO" id="GO:0000976">
    <property type="term" value="F:transcription cis-regulatory region binding"/>
    <property type="evidence" value="ECO:0007669"/>
    <property type="project" value="TreeGrafter"/>
</dbReference>
<dbReference type="GO" id="GO:0005829">
    <property type="term" value="C:cytosol"/>
    <property type="evidence" value="ECO:0007669"/>
    <property type="project" value="TreeGrafter"/>
</dbReference>
<accession>A0A6L3XTU3</accession>